<name>A0ABX1RL27_9PSEU</name>
<gene>
    <name evidence="2" type="ORF">HF577_26540</name>
</gene>
<dbReference type="RefSeq" id="WP_169398687.1">
    <property type="nucleotide sequence ID" value="NZ_BAAAJH010000002.1"/>
</dbReference>
<dbReference type="Proteomes" id="UP001296706">
    <property type="component" value="Unassembled WGS sequence"/>
</dbReference>
<dbReference type="InterPro" id="IPR000639">
    <property type="entry name" value="Epox_hydrolase-like"/>
</dbReference>
<dbReference type="Pfam" id="PF12697">
    <property type="entry name" value="Abhydrolase_6"/>
    <property type="match status" value="1"/>
</dbReference>
<dbReference type="EMBL" id="JAAXKY010000109">
    <property type="protein sequence ID" value="NMH80634.1"/>
    <property type="molecule type" value="Genomic_DNA"/>
</dbReference>
<comment type="caution">
    <text evidence="2">The sequence shown here is derived from an EMBL/GenBank/DDBJ whole genome shotgun (WGS) entry which is preliminary data.</text>
</comment>
<dbReference type="PANTHER" id="PTHR43798:SF33">
    <property type="entry name" value="HYDROLASE, PUTATIVE (AFU_ORTHOLOGUE AFUA_2G14860)-RELATED"/>
    <property type="match status" value="1"/>
</dbReference>
<dbReference type="SUPFAM" id="SSF53474">
    <property type="entry name" value="alpha/beta-Hydrolases"/>
    <property type="match status" value="1"/>
</dbReference>
<dbReference type="InterPro" id="IPR029058">
    <property type="entry name" value="AB_hydrolase_fold"/>
</dbReference>
<protein>
    <submittedName>
        <fullName evidence="2">Alpha/beta hydrolase</fullName>
    </submittedName>
</protein>
<evidence type="ECO:0000313" key="2">
    <source>
        <dbReference type="EMBL" id="NMH80634.1"/>
    </source>
</evidence>
<dbReference type="GO" id="GO:0016787">
    <property type="term" value="F:hydrolase activity"/>
    <property type="evidence" value="ECO:0007669"/>
    <property type="project" value="UniProtKB-KW"/>
</dbReference>
<evidence type="ECO:0000313" key="3">
    <source>
        <dbReference type="Proteomes" id="UP001296706"/>
    </source>
</evidence>
<evidence type="ECO:0000259" key="1">
    <source>
        <dbReference type="Pfam" id="PF12697"/>
    </source>
</evidence>
<dbReference type="PRINTS" id="PR00111">
    <property type="entry name" value="ABHYDROLASE"/>
</dbReference>
<proteinExistence type="predicted"/>
<dbReference type="PRINTS" id="PR00412">
    <property type="entry name" value="EPOXHYDRLASE"/>
</dbReference>
<organism evidence="2 3">
    <name type="scientific">Pseudonocardia xinjiangensis</name>
    <dbReference type="NCBI Taxonomy" id="75289"/>
    <lineage>
        <taxon>Bacteria</taxon>
        <taxon>Bacillati</taxon>
        <taxon>Actinomycetota</taxon>
        <taxon>Actinomycetes</taxon>
        <taxon>Pseudonocardiales</taxon>
        <taxon>Pseudonocardiaceae</taxon>
        <taxon>Pseudonocardia</taxon>
    </lineage>
</organism>
<keyword evidence="2" id="KW-0378">Hydrolase</keyword>
<dbReference type="InterPro" id="IPR050266">
    <property type="entry name" value="AB_hydrolase_sf"/>
</dbReference>
<feature type="domain" description="AB hydrolase-1" evidence="1">
    <location>
        <begin position="24"/>
        <end position="254"/>
    </location>
</feature>
<dbReference type="PANTHER" id="PTHR43798">
    <property type="entry name" value="MONOACYLGLYCEROL LIPASE"/>
    <property type="match status" value="1"/>
</dbReference>
<keyword evidence="3" id="KW-1185">Reference proteome</keyword>
<dbReference type="Gene3D" id="3.40.50.1820">
    <property type="entry name" value="alpha/beta hydrolase"/>
    <property type="match status" value="1"/>
</dbReference>
<reference evidence="2 3" key="1">
    <citation type="submission" date="2020-04" db="EMBL/GenBank/DDBJ databases">
        <authorList>
            <person name="Klaysubun C."/>
            <person name="Duangmal K."/>
            <person name="Lipun K."/>
        </authorList>
    </citation>
    <scope>NUCLEOTIDE SEQUENCE [LARGE SCALE GENOMIC DNA]</scope>
    <source>
        <strain evidence="2 3">JCM 11839</strain>
    </source>
</reference>
<dbReference type="InterPro" id="IPR000073">
    <property type="entry name" value="AB_hydrolase_1"/>
</dbReference>
<sequence length="267" mass="29368">MPYLRTEDSEIFYTDTGPGTGPPIVLVHGWTADSVDWSWLIPALTQDFRVIAYDQRGAGRSAPASSYDLARQRADLAALITRVAGGPAVVVGHSLGGAIASTMAVEHPELTLGVVVLDAPYGADPARRPVIEAMKERLTTEEPVPAIRSYLGATWFPDTSPDWLATLVFRRIETLPAATLHDMFWGMWDDRDIAFRPGTDGYLARRECPVLVIQRDADAAAYEESTFRHPASRAVVMTGCGHWLQIERAPEVAAEIRAWWSTARPAR</sequence>
<accession>A0ABX1RL27</accession>